<accession>A0A5B8N167</accession>
<keyword evidence="9" id="KW-1185">Reference proteome</keyword>
<dbReference type="PROSITE" id="PS00101">
    <property type="entry name" value="HEXAPEP_TRANSFERASES"/>
    <property type="match status" value="1"/>
</dbReference>
<evidence type="ECO:0000256" key="3">
    <source>
        <dbReference type="ARBA" id="ARBA00013266"/>
    </source>
</evidence>
<evidence type="ECO:0000256" key="1">
    <source>
        <dbReference type="ARBA" id="ARBA00004876"/>
    </source>
</evidence>
<evidence type="ECO:0000256" key="2">
    <source>
        <dbReference type="ARBA" id="ARBA00007274"/>
    </source>
</evidence>
<dbReference type="InterPro" id="IPR001451">
    <property type="entry name" value="Hexapep"/>
</dbReference>
<dbReference type="InterPro" id="IPR011004">
    <property type="entry name" value="Trimer_LpxA-like_sf"/>
</dbReference>
<reference evidence="8 9" key="1">
    <citation type="submission" date="2018-07" db="EMBL/GenBank/DDBJ databases">
        <title>The complete nuclear genome of the prasinophyte Chloropicon primus (CCMP1205).</title>
        <authorList>
            <person name="Pombert J.-F."/>
            <person name="Otis C."/>
            <person name="Turmel M."/>
            <person name="Lemieux C."/>
        </authorList>
    </citation>
    <scope>NUCLEOTIDE SEQUENCE [LARGE SCALE GENOMIC DNA]</scope>
    <source>
        <strain evidence="8 9">CCMP1205</strain>
    </source>
</reference>
<feature type="domain" description="Serine acetyltransferase N-terminal" evidence="7">
    <location>
        <begin position="29"/>
        <end position="132"/>
    </location>
</feature>
<dbReference type="SMART" id="SM00971">
    <property type="entry name" value="SATase_N"/>
    <property type="match status" value="1"/>
</dbReference>
<dbReference type="Gene3D" id="2.160.10.10">
    <property type="entry name" value="Hexapeptide repeat proteins"/>
    <property type="match status" value="1"/>
</dbReference>
<dbReference type="STRING" id="1764295.A0A5B8N167"/>
<keyword evidence="4" id="KW-0028">Amino-acid biosynthesis</keyword>
<dbReference type="UniPathway" id="UPA00136">
    <property type="reaction ID" value="UER00199"/>
</dbReference>
<dbReference type="AlphaFoldDB" id="A0A5B8N167"/>
<dbReference type="InterPro" id="IPR042122">
    <property type="entry name" value="Ser_AcTrfase_N_sf"/>
</dbReference>
<name>A0A5B8N167_9CHLO</name>
<dbReference type="Pfam" id="PF06426">
    <property type="entry name" value="SATase_N"/>
    <property type="match status" value="1"/>
</dbReference>
<dbReference type="CDD" id="cd03354">
    <property type="entry name" value="LbH_SAT"/>
    <property type="match status" value="1"/>
</dbReference>
<dbReference type="EC" id="2.3.1.30" evidence="3"/>
<keyword evidence="6" id="KW-0012">Acyltransferase</keyword>
<evidence type="ECO:0000256" key="5">
    <source>
        <dbReference type="ARBA" id="ARBA00022679"/>
    </source>
</evidence>
<dbReference type="OrthoDB" id="25818at2759"/>
<dbReference type="SUPFAM" id="SSF51161">
    <property type="entry name" value="Trimeric LpxA-like enzymes"/>
    <property type="match status" value="1"/>
</dbReference>
<dbReference type="InterPro" id="IPR053376">
    <property type="entry name" value="Serine_acetyltransferase"/>
</dbReference>
<dbReference type="GO" id="GO:0005737">
    <property type="term" value="C:cytoplasm"/>
    <property type="evidence" value="ECO:0007669"/>
    <property type="project" value="InterPro"/>
</dbReference>
<dbReference type="InterPro" id="IPR018357">
    <property type="entry name" value="Hexapep_transf_CS"/>
</dbReference>
<evidence type="ECO:0000313" key="9">
    <source>
        <dbReference type="Proteomes" id="UP000316726"/>
    </source>
</evidence>
<evidence type="ECO:0000256" key="6">
    <source>
        <dbReference type="ARBA" id="ARBA00023315"/>
    </source>
</evidence>
<sequence length="276" mass="30056">MSAPVATSGGGVGMPARQEEVLATVASRVWTTIREEVQRDYQSEPLLSGFMFSTILAHDTMEESLAFILAKKLENAVLPAPKLSQLFQEVLRLEEVRKDYLADLMATYERDPACRRYSSCFLYYKGFHAIQTHRVAHALYNQGRTSLALFLQSRSSEAFHVDIHPGARIGRGMMLDHATGVVMGETAVVGDNCSMLHSVTLGGSGKVTGDRHPKIGKGVFIGAGAVILGNVKVGDDSKIGSCAVVTKEVPAKHVAVGMPAKMFPLRRLEKRIKSKL</sequence>
<gene>
    <name evidence="8" type="ORF">A3770_20p85540</name>
</gene>
<dbReference type="PANTHER" id="PTHR42811">
    <property type="entry name" value="SERINE ACETYLTRANSFERASE"/>
    <property type="match status" value="1"/>
</dbReference>
<keyword evidence="5 8" id="KW-0808">Transferase</keyword>
<dbReference type="Proteomes" id="UP000316726">
    <property type="component" value="Chromosome 20"/>
</dbReference>
<evidence type="ECO:0000259" key="7">
    <source>
        <dbReference type="SMART" id="SM00971"/>
    </source>
</evidence>
<dbReference type="InterPro" id="IPR005881">
    <property type="entry name" value="Ser_O-AcTrfase"/>
</dbReference>
<dbReference type="InterPro" id="IPR045304">
    <property type="entry name" value="LbH_SAT"/>
</dbReference>
<dbReference type="Gene3D" id="1.10.3130.10">
    <property type="entry name" value="serine acetyltransferase, domain 1"/>
    <property type="match status" value="1"/>
</dbReference>
<proteinExistence type="inferred from homology"/>
<protein>
    <recommendedName>
        <fullName evidence="3">serine O-acetyltransferase</fullName>
        <ecNumber evidence="3">2.3.1.30</ecNumber>
    </recommendedName>
</protein>
<dbReference type="EMBL" id="CP031053">
    <property type="protein sequence ID" value="QDZ26036.1"/>
    <property type="molecule type" value="Genomic_DNA"/>
</dbReference>
<dbReference type="GO" id="GO:0009001">
    <property type="term" value="F:serine O-acetyltransferase activity"/>
    <property type="evidence" value="ECO:0007669"/>
    <property type="project" value="UniProtKB-EC"/>
</dbReference>
<dbReference type="Pfam" id="PF00132">
    <property type="entry name" value="Hexapep"/>
    <property type="match status" value="1"/>
</dbReference>
<dbReference type="NCBIfam" id="NF041874">
    <property type="entry name" value="EPS_EpsC"/>
    <property type="match status" value="1"/>
</dbReference>
<dbReference type="FunFam" id="2.160.10.10:FF:000002">
    <property type="entry name" value="Serine acetyltransferase"/>
    <property type="match status" value="1"/>
</dbReference>
<organism evidence="8 9">
    <name type="scientific">Chloropicon primus</name>
    <dbReference type="NCBI Taxonomy" id="1764295"/>
    <lineage>
        <taxon>Eukaryota</taxon>
        <taxon>Viridiplantae</taxon>
        <taxon>Chlorophyta</taxon>
        <taxon>Chloropicophyceae</taxon>
        <taxon>Chloropicales</taxon>
        <taxon>Chloropicaceae</taxon>
        <taxon>Chloropicon</taxon>
    </lineage>
</organism>
<evidence type="ECO:0000313" key="8">
    <source>
        <dbReference type="EMBL" id="QDZ26036.1"/>
    </source>
</evidence>
<dbReference type="GO" id="GO:0006535">
    <property type="term" value="P:cysteine biosynthetic process from serine"/>
    <property type="evidence" value="ECO:0007669"/>
    <property type="project" value="InterPro"/>
</dbReference>
<evidence type="ECO:0000256" key="4">
    <source>
        <dbReference type="ARBA" id="ARBA00022605"/>
    </source>
</evidence>
<dbReference type="InterPro" id="IPR010493">
    <property type="entry name" value="Ser_AcTrfase_N"/>
</dbReference>
<comment type="pathway">
    <text evidence="1">Amino-acid biosynthesis; L-cysteine biosynthesis; L-cysteine from L-serine: step 1/2.</text>
</comment>
<comment type="similarity">
    <text evidence="2">Belongs to the transferase hexapeptide repeat family.</text>
</comment>
<dbReference type="NCBIfam" id="TIGR01172">
    <property type="entry name" value="cysE"/>
    <property type="match status" value="1"/>
</dbReference>